<comment type="caution">
    <text evidence="3">The sequence shown here is derived from an EMBL/GenBank/DDBJ whole genome shotgun (WGS) entry which is preliminary data.</text>
</comment>
<dbReference type="GO" id="GO:0140662">
    <property type="term" value="F:ATP-dependent protein folding chaperone"/>
    <property type="evidence" value="ECO:0007669"/>
    <property type="project" value="InterPro"/>
</dbReference>
<dbReference type="InterPro" id="IPR013126">
    <property type="entry name" value="Hsp_70_fam"/>
</dbReference>
<dbReference type="InParanoid" id="A0A2K1QP60"/>
<dbReference type="InterPro" id="IPR043129">
    <property type="entry name" value="ATPase_NBD"/>
</dbReference>
<organism evidence="3 4">
    <name type="scientific">Sphaceloma murrayae</name>
    <dbReference type="NCBI Taxonomy" id="2082308"/>
    <lineage>
        <taxon>Eukaryota</taxon>
        <taxon>Fungi</taxon>
        <taxon>Dikarya</taxon>
        <taxon>Ascomycota</taxon>
        <taxon>Pezizomycotina</taxon>
        <taxon>Dothideomycetes</taxon>
        <taxon>Dothideomycetidae</taxon>
        <taxon>Myriangiales</taxon>
        <taxon>Elsinoaceae</taxon>
        <taxon>Sphaceloma</taxon>
    </lineage>
</organism>
<reference evidence="3 4" key="1">
    <citation type="submission" date="2017-06" db="EMBL/GenBank/DDBJ databases">
        <title>Draft genome sequence of a variant of Elsinoe murrayae.</title>
        <authorList>
            <person name="Cheng Q."/>
        </authorList>
    </citation>
    <scope>NUCLEOTIDE SEQUENCE [LARGE SCALE GENOMIC DNA]</scope>
    <source>
        <strain evidence="3 4">CQ-2017a</strain>
    </source>
</reference>
<dbReference type="Proteomes" id="UP000243797">
    <property type="component" value="Unassembled WGS sequence"/>
</dbReference>
<protein>
    <submittedName>
        <fullName evidence="3">Heat shock protein 12B</fullName>
    </submittedName>
</protein>
<dbReference type="Gene3D" id="3.90.640.10">
    <property type="entry name" value="Actin, Chain A, domain 4"/>
    <property type="match status" value="1"/>
</dbReference>
<dbReference type="GO" id="GO:0005524">
    <property type="term" value="F:ATP binding"/>
    <property type="evidence" value="ECO:0007669"/>
    <property type="project" value="UniProtKB-KW"/>
</dbReference>
<evidence type="ECO:0000313" key="4">
    <source>
        <dbReference type="Proteomes" id="UP000243797"/>
    </source>
</evidence>
<gene>
    <name evidence="3" type="ORF">CAC42_4858</name>
</gene>
<keyword evidence="1" id="KW-0547">Nucleotide-binding</keyword>
<dbReference type="Gene3D" id="3.30.420.40">
    <property type="match status" value="2"/>
</dbReference>
<accession>A0A2K1QP60</accession>
<dbReference type="SUPFAM" id="SSF53067">
    <property type="entry name" value="Actin-like ATPase domain"/>
    <property type="match status" value="2"/>
</dbReference>
<dbReference type="PANTHER" id="PTHR14187:SF82">
    <property type="entry name" value="FAMILY CHAPERONE, PUTATIVE (AFU_ORTHOLOGUE AFUA_7G08575)-RELATED"/>
    <property type="match status" value="1"/>
</dbReference>
<keyword evidence="4" id="KW-1185">Reference proteome</keyword>
<dbReference type="AlphaFoldDB" id="A0A2K1QP60"/>
<dbReference type="EMBL" id="NKHZ01000055">
    <property type="protein sequence ID" value="PNS16894.1"/>
    <property type="molecule type" value="Genomic_DNA"/>
</dbReference>
<dbReference type="STRING" id="2082308.A0A2K1QP60"/>
<dbReference type="PRINTS" id="PR00301">
    <property type="entry name" value="HEATSHOCK70"/>
</dbReference>
<dbReference type="Pfam" id="PF00012">
    <property type="entry name" value="HSP70"/>
    <property type="match status" value="1"/>
</dbReference>
<dbReference type="OrthoDB" id="2963168at2759"/>
<evidence type="ECO:0000256" key="1">
    <source>
        <dbReference type="ARBA" id="ARBA00022741"/>
    </source>
</evidence>
<sequence length="610" mass="68086">MPSPQAARRNPPRNRNGDKIIIAVDFGTTFTGVAMLYTRDGKNPDKIEVLKDDWPACPSGASEKVPTELVYADDMTIKHWGFEVMIGEDRIRCVKLKLDKKKDLPEFVDAEQLEELLSDLQKTPVTVTADFLRKIREAAMDHLQKRFMQETLDNVEIIWVVTVPAIWSEEAKNNTKLAAAEAEMGLNLKLVAEPEAAAVYTLSSMAGMSAKVGDVFTICDAGGGTIDLITYRVDKLRPPQFREVVPGTGGIGGGALIDHAFMVYLRDHLGREYFDQISRENPRAWSIAIEFFRDNVKRRFNPYSGSCEDTTFQIPVPGIPNHAAAKISDGYLNLSGADLASFFERSIVTTLGLLDEQIHATEVAGFDIAAVLLVGGLGQSAYLRRRIQIHLSGPANVDPTLLRNQDQNATMHSVSGKSRSHIQVIQPVNAWSAIARGATLQGFPGIDSVASRKARHHYGVVFDDVFNPSKHPESCKKWDGFAETWRAADQMYWLINKGDTIKTGAVVRNPYERYWFYDDVVDEISEKLYICEDDEAPTKLNDRVKHLVTVSVDSPERVIPPRAFIKERTSAGEPFKKLTYDVGLMQQSGQLTFDFRLKNTVLGMAKVQFE</sequence>
<name>A0A2K1QP60_9PEZI</name>
<dbReference type="PANTHER" id="PTHR14187">
    <property type="entry name" value="ALPHA KINASE/ELONGATION FACTOR 2 KINASE"/>
    <property type="match status" value="1"/>
</dbReference>
<evidence type="ECO:0000256" key="2">
    <source>
        <dbReference type="ARBA" id="ARBA00022840"/>
    </source>
</evidence>
<keyword evidence="3" id="KW-0346">Stress response</keyword>
<dbReference type="CDD" id="cd10170">
    <property type="entry name" value="ASKHA_NBD_HSP70"/>
    <property type="match status" value="1"/>
</dbReference>
<keyword evidence="2" id="KW-0067">ATP-binding</keyword>
<proteinExistence type="predicted"/>
<evidence type="ECO:0000313" key="3">
    <source>
        <dbReference type="EMBL" id="PNS16894.1"/>
    </source>
</evidence>